<dbReference type="Pfam" id="PF07678">
    <property type="entry name" value="TED_complement"/>
    <property type="match status" value="2"/>
</dbReference>
<dbReference type="Gene3D" id="2.60.40.1930">
    <property type="match status" value="2"/>
</dbReference>
<dbReference type="InterPro" id="IPR036055">
    <property type="entry name" value="LDL_receptor-like_sf"/>
</dbReference>
<dbReference type="CDD" id="cd00112">
    <property type="entry name" value="LDLa"/>
    <property type="match status" value="1"/>
</dbReference>
<dbReference type="Gene3D" id="1.50.10.20">
    <property type="match status" value="1"/>
</dbReference>
<dbReference type="InterPro" id="IPR001599">
    <property type="entry name" value="Macroglobln_a2"/>
</dbReference>
<evidence type="ECO:0000313" key="6">
    <source>
        <dbReference type="Proteomes" id="UP001152759"/>
    </source>
</evidence>
<feature type="domain" description="Alpha-2-macroglobulin" evidence="4">
    <location>
        <begin position="752"/>
        <end position="843"/>
    </location>
</feature>
<dbReference type="SMART" id="SM01360">
    <property type="entry name" value="A2M"/>
    <property type="match status" value="1"/>
</dbReference>
<dbReference type="Pfam" id="PF07703">
    <property type="entry name" value="A2M_BRD"/>
    <property type="match status" value="1"/>
</dbReference>
<comment type="caution">
    <text evidence="2">Lacks conserved residue(s) required for the propagation of feature annotation.</text>
</comment>
<reference evidence="5" key="1">
    <citation type="submission" date="2021-12" db="EMBL/GenBank/DDBJ databases">
        <authorList>
            <person name="King R."/>
        </authorList>
    </citation>
    <scope>NUCLEOTIDE SEQUENCE</scope>
</reference>
<gene>
    <name evidence="5" type="ORF">BEMITA_LOCUS8876</name>
</gene>
<dbReference type="EMBL" id="OU963866">
    <property type="protein sequence ID" value="CAH0390125.1"/>
    <property type="molecule type" value="Genomic_DNA"/>
</dbReference>
<feature type="disulfide bond" evidence="2">
    <location>
        <begin position="697"/>
        <end position="715"/>
    </location>
</feature>
<protein>
    <recommendedName>
        <fullName evidence="7">CD109 antigen</fullName>
    </recommendedName>
</protein>
<dbReference type="InterPro" id="IPR050473">
    <property type="entry name" value="A2M/Complement_sys"/>
</dbReference>
<dbReference type="InterPro" id="IPR011626">
    <property type="entry name" value="Alpha-macroglobulin_TED"/>
</dbReference>
<dbReference type="Gene3D" id="6.20.50.160">
    <property type="match status" value="1"/>
</dbReference>
<evidence type="ECO:0000259" key="3">
    <source>
        <dbReference type="SMART" id="SM01359"/>
    </source>
</evidence>
<dbReference type="SUPFAM" id="SSF49410">
    <property type="entry name" value="Alpha-macroglobulin receptor domain"/>
    <property type="match status" value="1"/>
</dbReference>
<evidence type="ECO:0000313" key="5">
    <source>
        <dbReference type="EMBL" id="CAH0390125.1"/>
    </source>
</evidence>
<dbReference type="Proteomes" id="UP001152759">
    <property type="component" value="Chromosome 5"/>
</dbReference>
<dbReference type="PANTHER" id="PTHR11412">
    <property type="entry name" value="MACROGLOBULIN / COMPLEMENT"/>
    <property type="match status" value="1"/>
</dbReference>
<dbReference type="SMART" id="SM01359">
    <property type="entry name" value="A2M_N_2"/>
    <property type="match status" value="1"/>
</dbReference>
<dbReference type="Pfam" id="PF01835">
    <property type="entry name" value="MG2"/>
    <property type="match status" value="1"/>
</dbReference>
<dbReference type="InterPro" id="IPR009048">
    <property type="entry name" value="A-macroglobulin_rcpt-bd"/>
</dbReference>
<feature type="domain" description="Alpha-2-macroglobulin bait region" evidence="3">
    <location>
        <begin position="479"/>
        <end position="608"/>
    </location>
</feature>
<proteinExistence type="predicted"/>
<accession>A0A9P0F6L2</accession>
<keyword evidence="6" id="KW-1185">Reference proteome</keyword>
<dbReference type="Gene3D" id="2.60.40.10">
    <property type="entry name" value="Immunoglobulins"/>
    <property type="match status" value="2"/>
</dbReference>
<evidence type="ECO:0000259" key="4">
    <source>
        <dbReference type="SMART" id="SM01360"/>
    </source>
</evidence>
<feature type="disulfide bond" evidence="2">
    <location>
        <begin position="709"/>
        <end position="724"/>
    </location>
</feature>
<dbReference type="InterPro" id="IPR013783">
    <property type="entry name" value="Ig-like_fold"/>
</dbReference>
<dbReference type="SUPFAM" id="SSF48239">
    <property type="entry name" value="Terpenoid cyclases/Protein prenyltransferases"/>
    <property type="match status" value="1"/>
</dbReference>
<dbReference type="GO" id="GO:0005615">
    <property type="term" value="C:extracellular space"/>
    <property type="evidence" value="ECO:0007669"/>
    <property type="project" value="InterPro"/>
</dbReference>
<dbReference type="InterPro" id="IPR002890">
    <property type="entry name" value="MG2"/>
</dbReference>
<dbReference type="InterPro" id="IPR011625">
    <property type="entry name" value="A2M_N_BRD"/>
</dbReference>
<sequence length="1529" mass="173186">MFDRSVIISRGGFVILCLIFPALCTFEQIITKDQPTYLITAPRQVYPTMIYNVAAFVFDNRVDAITVRAAVVVDNRELVFAVDTALPLAPLTIPLQIPIAASRGNYSLNVRGSDERNRLIFTESSILVFSPKFLSVSIQTSRPIYCSGQTVYFRLLILQSDLLPYDGAVDIFVLDSEETIIKRWVSLYTNNGVASLSFTLPTLVKSGYWKIRTKIHDQIDEQRIKVELYYQPLFEVLVELPPFVKDSEEEIKGTVYGMYSSQELIHANATIEWYGLTLENDTAPALLFSEYTFFRGKKQDVALPMKIITEVFGDLKNVLIELKVKMTELLKLKTNSGFCQTRLTASQIKLNILSSTLPYFTPGMLYRGHVILFYENHEQVPSDILESSNLIIQASADGSTIYEHQLQPGSDSFDSYENFTLLEMIKTKYLEEGTMDFEFIIPLNANHLEIIAKYTDESKEQVEAKIKAKKQQSASDPLIYVWTTTENAVVGDFAIFHVKSNFRMSNFKSLIVSKGSILRVAEHEANDIHPTVTTIAIPLSPDMAPVFQLVVFTKTQNGYIVADGLMMPMSLEVNLGKDVRGERVEIRISGDEGAYIAFQAQRSMAYHMHAGNEITKSRVSDSFLTFDNSSRLLNKISWRTEEGLKSVYFTSKLTSDNAKNVFDLSGIVVITDAFFNGGSRLDECGSACNLLECALPCSLSGCYSVGQRCDQTDDCPDGSDETNCFYSNFNDYEYQVSRMSRNIFLYDEVDGDWSRREIKKNDHEGVEFESLTSPKTVDDWYFVGFSMSNRFGFSIVAPTQFSSKKPLIASVNGPKLCRRGEQVGLQVYLRNTEDFEMFVTITVLESADYKFVHVEQNGIVSSYGARLTAGQHQILIYLLPQTQEHVDVPIAPSVEQGEVEIEMTASTQAGFKRLSHKISVLPEGGIVKRHTATLLDLKSRALVLQYLNIEVEESPVVPYEQWRRYIYGSPKASLTFSSLIIGPGSSEIPRTLRSVLEREGKGAETSLFELSVNVWTLHYLRLTNQLEHDVLKETLAKCSTLFGEVMYFYRDDGSFSNWNTSIPSVWLTSWALRTFKHSSYVDWEYLFYIEPRLFNKTLSWLLKFQRNDGSFAEFSGGEITVNPHLDMSMNEQNESSIVLTAHVLITLIEVISMVDSDVRSSAFIAQLRARSFLEKTLTSLSDSYVTAITSYALFVAESPERDLAYQILCSKEFRNNVEATSWALLVFLLRDGITDKVERIVQWLNSVRMTSSGFVSTFDTVIALQALTEYAFRSRILELTNVNILVTVPTSNEKKHRFHLGNSSTNKYNSIPINSVWGHVNIEARGSGLVLAQMDVSYNVDYDPLKDTPSQKIFQLNVTEYYSSERNKTLITIQSCFRYTRDFPKVSGTAVLEIEIPTGYFLVESEAVKIAESGIHPTLRNALSVEGKTVWFFDHITTEWTCFNHTVSRWFPVANISLFRQAILYESLAREHFVHALFNSTPLFLLSICEVCGSYQCPYCPFYNDAVQMHVSYLILLVVIFNLLKQVLK</sequence>
<dbReference type="Gene3D" id="2.60.40.1940">
    <property type="match status" value="1"/>
</dbReference>
<dbReference type="PANTHER" id="PTHR11412:SF146">
    <property type="entry name" value="CD109 ANTIGEN"/>
    <property type="match status" value="1"/>
</dbReference>
<keyword evidence="1 2" id="KW-1015">Disulfide bond</keyword>
<dbReference type="Pfam" id="PF00207">
    <property type="entry name" value="A2M"/>
    <property type="match status" value="1"/>
</dbReference>
<dbReference type="InterPro" id="IPR008930">
    <property type="entry name" value="Terpenoid_cyclase/PrenylTrfase"/>
</dbReference>
<name>A0A9P0F6L2_BEMTA</name>
<dbReference type="PROSITE" id="PS50068">
    <property type="entry name" value="LDLRA_2"/>
    <property type="match status" value="1"/>
</dbReference>
<dbReference type="Gene3D" id="2.60.40.690">
    <property type="entry name" value="Alpha-macroglobulin, receptor-binding domain"/>
    <property type="match status" value="1"/>
</dbReference>
<dbReference type="Gene3D" id="4.10.1220.10">
    <property type="entry name" value="EGF-type module"/>
    <property type="match status" value="1"/>
</dbReference>
<dbReference type="InterPro" id="IPR002172">
    <property type="entry name" value="LDrepeatLR_classA_rpt"/>
</dbReference>
<dbReference type="SMART" id="SM00192">
    <property type="entry name" value="LDLa"/>
    <property type="match status" value="1"/>
</dbReference>
<organism evidence="5 6">
    <name type="scientific">Bemisia tabaci</name>
    <name type="common">Sweetpotato whitefly</name>
    <name type="synonym">Aleurodes tabaci</name>
    <dbReference type="NCBI Taxonomy" id="7038"/>
    <lineage>
        <taxon>Eukaryota</taxon>
        <taxon>Metazoa</taxon>
        <taxon>Ecdysozoa</taxon>
        <taxon>Arthropoda</taxon>
        <taxon>Hexapoda</taxon>
        <taxon>Insecta</taxon>
        <taxon>Pterygota</taxon>
        <taxon>Neoptera</taxon>
        <taxon>Paraneoptera</taxon>
        <taxon>Hemiptera</taxon>
        <taxon>Sternorrhyncha</taxon>
        <taxon>Aleyrodoidea</taxon>
        <taxon>Aleyrodidae</taxon>
        <taxon>Aleyrodinae</taxon>
        <taxon>Bemisia</taxon>
    </lineage>
</organism>
<dbReference type="SUPFAM" id="SSF57424">
    <property type="entry name" value="LDL receptor-like module"/>
    <property type="match status" value="1"/>
</dbReference>
<dbReference type="GO" id="GO:0004866">
    <property type="term" value="F:endopeptidase inhibitor activity"/>
    <property type="evidence" value="ECO:0007669"/>
    <property type="project" value="InterPro"/>
</dbReference>
<evidence type="ECO:0008006" key="7">
    <source>
        <dbReference type="Google" id="ProtNLM"/>
    </source>
</evidence>
<dbReference type="InterPro" id="IPR036595">
    <property type="entry name" value="A-macroglobulin_rcpt-bd_sf"/>
</dbReference>
<dbReference type="Pfam" id="PF07677">
    <property type="entry name" value="A2M_recep"/>
    <property type="match status" value="1"/>
</dbReference>
<evidence type="ECO:0000256" key="2">
    <source>
        <dbReference type="PROSITE-ProRule" id="PRU00124"/>
    </source>
</evidence>
<evidence type="ECO:0000256" key="1">
    <source>
        <dbReference type="ARBA" id="ARBA00023157"/>
    </source>
</evidence>